<protein>
    <recommendedName>
        <fullName evidence="2">Calcineurin-like phosphoesterase domain-containing protein</fullName>
    </recommendedName>
</protein>
<feature type="signal peptide" evidence="1">
    <location>
        <begin position="1"/>
        <end position="18"/>
    </location>
</feature>
<dbReference type="Gene3D" id="3.60.21.10">
    <property type="match status" value="1"/>
</dbReference>
<dbReference type="CDD" id="cd07383">
    <property type="entry name" value="MPP_Dcr2"/>
    <property type="match status" value="1"/>
</dbReference>
<gene>
    <name evidence="3" type="ORF">NP233_g5090</name>
</gene>
<feature type="chain" id="PRO_5042168793" description="Calcineurin-like phosphoesterase domain-containing protein" evidence="1">
    <location>
        <begin position="19"/>
        <end position="404"/>
    </location>
</feature>
<sequence>MALPILLTLALSLFEILASPIPQTLPTIGSSRLNPYPNKPRIVFRKDGTLKITVFSDLHFGEFPDEPLVGPAHDLNSTRLMKRVLKEEKPDYAVVNGDLVTGEYTFKNNVTRLLDQVVAPLNVAKVPFSSSHGNHDNQVNITHAEEILYEQKIAPLSYTRAAPPGVGGAEGPGNYWVPIYKNSKDRVPSLVVWFFDSRGGAILHLPDVELCLNDSTGGVSPQGAQNEDFVDASVAAWMASEAKAMEEAWGPAGTTRSSLAFVHIPPHYIAAVQPTVTPEKNPGLNADVLGGPGSVQASVSPDFQGKDGPFWDAVKQNLPNLFAVISGHNHGNEWCAHEPTKGITFCYDKHSGYGGYGEPTWGFGVRNIIFHSSPDGGLPKAESWIRLEEGETRAHVWLNSTLGV</sequence>
<dbReference type="Proteomes" id="UP001213000">
    <property type="component" value="Unassembled WGS sequence"/>
</dbReference>
<reference evidence="3" key="1">
    <citation type="submission" date="2022-07" db="EMBL/GenBank/DDBJ databases">
        <title>Genome Sequence of Leucocoprinus birnbaumii.</title>
        <authorList>
            <person name="Buettner E."/>
        </authorList>
    </citation>
    <scope>NUCLEOTIDE SEQUENCE</scope>
    <source>
        <strain evidence="3">VT141</strain>
    </source>
</reference>
<proteinExistence type="predicted"/>
<organism evidence="3 4">
    <name type="scientific">Leucocoprinus birnbaumii</name>
    <dbReference type="NCBI Taxonomy" id="56174"/>
    <lineage>
        <taxon>Eukaryota</taxon>
        <taxon>Fungi</taxon>
        <taxon>Dikarya</taxon>
        <taxon>Basidiomycota</taxon>
        <taxon>Agaricomycotina</taxon>
        <taxon>Agaricomycetes</taxon>
        <taxon>Agaricomycetidae</taxon>
        <taxon>Agaricales</taxon>
        <taxon>Agaricineae</taxon>
        <taxon>Agaricaceae</taxon>
        <taxon>Leucocoprinus</taxon>
    </lineage>
</organism>
<dbReference type="InterPro" id="IPR029052">
    <property type="entry name" value="Metallo-depent_PP-like"/>
</dbReference>
<dbReference type="AlphaFoldDB" id="A0AAD5YUX3"/>
<comment type="caution">
    <text evidence="3">The sequence shown here is derived from an EMBL/GenBank/DDBJ whole genome shotgun (WGS) entry which is preliminary data.</text>
</comment>
<evidence type="ECO:0000259" key="2">
    <source>
        <dbReference type="Pfam" id="PF00149"/>
    </source>
</evidence>
<evidence type="ECO:0000256" key="1">
    <source>
        <dbReference type="SAM" id="SignalP"/>
    </source>
</evidence>
<accession>A0AAD5YUX3</accession>
<feature type="domain" description="Calcineurin-like phosphoesterase" evidence="2">
    <location>
        <begin position="50"/>
        <end position="150"/>
    </location>
</feature>
<dbReference type="EMBL" id="JANIEX010000292">
    <property type="protein sequence ID" value="KAJ3569368.1"/>
    <property type="molecule type" value="Genomic_DNA"/>
</dbReference>
<dbReference type="Pfam" id="PF00149">
    <property type="entry name" value="Metallophos"/>
    <property type="match status" value="1"/>
</dbReference>
<dbReference type="PANTHER" id="PTHR32440:SF11">
    <property type="entry name" value="METALLOPHOSPHOESTERASE DOMAIN-CONTAINING PROTEIN"/>
    <property type="match status" value="1"/>
</dbReference>
<dbReference type="GO" id="GO:0005737">
    <property type="term" value="C:cytoplasm"/>
    <property type="evidence" value="ECO:0007669"/>
    <property type="project" value="TreeGrafter"/>
</dbReference>
<dbReference type="SUPFAM" id="SSF56300">
    <property type="entry name" value="Metallo-dependent phosphatases"/>
    <property type="match status" value="1"/>
</dbReference>
<keyword evidence="1" id="KW-0732">Signal</keyword>
<dbReference type="PANTHER" id="PTHR32440">
    <property type="entry name" value="PHOSPHATASE DCR2-RELATED-RELATED"/>
    <property type="match status" value="1"/>
</dbReference>
<dbReference type="GO" id="GO:0016788">
    <property type="term" value="F:hydrolase activity, acting on ester bonds"/>
    <property type="evidence" value="ECO:0007669"/>
    <property type="project" value="TreeGrafter"/>
</dbReference>
<keyword evidence="4" id="KW-1185">Reference proteome</keyword>
<name>A0AAD5YUX3_9AGAR</name>
<evidence type="ECO:0000313" key="3">
    <source>
        <dbReference type="EMBL" id="KAJ3569368.1"/>
    </source>
</evidence>
<evidence type="ECO:0000313" key="4">
    <source>
        <dbReference type="Proteomes" id="UP001213000"/>
    </source>
</evidence>
<dbReference type="InterPro" id="IPR004843">
    <property type="entry name" value="Calcineurin-like_PHP"/>
</dbReference>